<dbReference type="Proteomes" id="UP000230961">
    <property type="component" value="Chromosome"/>
</dbReference>
<dbReference type="AlphaFoldDB" id="A0A7U4GG45"/>
<dbReference type="KEGG" id="yel:LC20_03238"/>
<name>A0A7U4GG45_YEREN</name>
<gene>
    <name evidence="1" type="ORF">LC20_03238</name>
</gene>
<dbReference type="PANTHER" id="PTHR34413:SF2">
    <property type="entry name" value="PROPHAGE TAIL FIBER ASSEMBLY PROTEIN HOMOLOG TFAE-RELATED"/>
    <property type="match status" value="1"/>
</dbReference>
<sequence>MDAYLMINDIDKITATAPRSRNIEHYIDVTITDNIAGGTFNFSAAPVDSMAYCVEIYQRALAGDYGVVSVCPDDGNYYEWDGSGWALARTHAELEQEADEYKKANLLTLAAEAIAPLQDAVDLAIATDSEKELITAWKKYRVLLMRIDIAQSPDIIWPVVPE</sequence>
<dbReference type="EMBL" id="CP007448">
    <property type="protein sequence ID" value="AHM74491.2"/>
    <property type="molecule type" value="Genomic_DNA"/>
</dbReference>
<evidence type="ECO:0008006" key="3">
    <source>
        <dbReference type="Google" id="ProtNLM"/>
    </source>
</evidence>
<dbReference type="InterPro" id="IPR003458">
    <property type="entry name" value="Phage_T4_Gp38_tail_assem"/>
</dbReference>
<accession>A0A7U4GG45</accession>
<reference evidence="1 2" key="1">
    <citation type="submission" date="2017-11" db="EMBL/GenBank/DDBJ databases">
        <title>The complete genome sequence and comparative genome analysis of Yersinia enterocolitica strain LC20.</title>
        <authorList>
            <person name="Shi G."/>
            <person name="Su M."/>
            <person name="Liang J."/>
            <person name="Gu W."/>
            <person name="Xiao Y."/>
            <person name="Zhang Z."/>
            <person name="Qiu H."/>
            <person name="Duan R."/>
            <person name="Zhang Z."/>
            <person name="Li Y."/>
            <person name="Zhang X."/>
            <person name="Ling Y."/>
            <person name="Song L."/>
            <person name="Chen M."/>
            <person name="Zhao Y."/>
            <person name="Wu J."/>
            <person name="Jing H."/>
            <person name="Xiao J."/>
            <person name="Wang X."/>
        </authorList>
    </citation>
    <scope>NUCLEOTIDE SEQUENCE [LARGE SCALE GENOMIC DNA]</scope>
    <source>
        <strain evidence="1 2">LC20</strain>
    </source>
</reference>
<evidence type="ECO:0000313" key="2">
    <source>
        <dbReference type="Proteomes" id="UP000230961"/>
    </source>
</evidence>
<protein>
    <recommendedName>
        <fullName evidence="3">Tail fiber assembly protein</fullName>
    </recommendedName>
</protein>
<dbReference type="InterPro" id="IPR051220">
    <property type="entry name" value="TFA_Chaperone"/>
</dbReference>
<evidence type="ECO:0000313" key="1">
    <source>
        <dbReference type="EMBL" id="AHM74491.2"/>
    </source>
</evidence>
<organism evidence="1 2">
    <name type="scientific">Yersinia enterocolitica LC20</name>
    <dbReference type="NCBI Taxonomy" id="1443113"/>
    <lineage>
        <taxon>Bacteria</taxon>
        <taxon>Pseudomonadati</taxon>
        <taxon>Pseudomonadota</taxon>
        <taxon>Gammaproteobacteria</taxon>
        <taxon>Enterobacterales</taxon>
        <taxon>Yersiniaceae</taxon>
        <taxon>Yersinia</taxon>
    </lineage>
</organism>
<dbReference type="PANTHER" id="PTHR34413">
    <property type="entry name" value="PROPHAGE TAIL FIBER ASSEMBLY PROTEIN HOMOLOG TFAE-RELATED-RELATED"/>
    <property type="match status" value="1"/>
</dbReference>
<dbReference type="Pfam" id="PF02413">
    <property type="entry name" value="Caudo_TAP"/>
    <property type="match status" value="1"/>
</dbReference>
<proteinExistence type="predicted"/>